<protein>
    <submittedName>
        <fullName evidence="2">NAD(P)H-dependent oxidoreductase</fullName>
    </submittedName>
</protein>
<dbReference type="GO" id="GO:0016491">
    <property type="term" value="F:oxidoreductase activity"/>
    <property type="evidence" value="ECO:0007669"/>
    <property type="project" value="InterPro"/>
</dbReference>
<dbReference type="EMBL" id="JACRSV010000001">
    <property type="protein sequence ID" value="MBC8559529.1"/>
    <property type="molecule type" value="Genomic_DNA"/>
</dbReference>
<name>A0A926I711_9FIRM</name>
<evidence type="ECO:0000259" key="1">
    <source>
        <dbReference type="Pfam" id="PF03358"/>
    </source>
</evidence>
<organism evidence="2 3">
    <name type="scientific">Fumia xinanensis</name>
    <dbReference type="NCBI Taxonomy" id="2763659"/>
    <lineage>
        <taxon>Bacteria</taxon>
        <taxon>Bacillati</taxon>
        <taxon>Bacillota</taxon>
        <taxon>Clostridia</taxon>
        <taxon>Eubacteriales</taxon>
        <taxon>Oscillospiraceae</taxon>
        <taxon>Fumia</taxon>
    </lineage>
</organism>
<dbReference type="Gene3D" id="3.40.50.360">
    <property type="match status" value="1"/>
</dbReference>
<dbReference type="AlphaFoldDB" id="A0A926I711"/>
<dbReference type="InterPro" id="IPR005025">
    <property type="entry name" value="FMN_Rdtase-like_dom"/>
</dbReference>
<dbReference type="Proteomes" id="UP000610760">
    <property type="component" value="Unassembled WGS sequence"/>
</dbReference>
<accession>A0A926I711</accession>
<evidence type="ECO:0000313" key="3">
    <source>
        <dbReference type="Proteomes" id="UP000610760"/>
    </source>
</evidence>
<proteinExistence type="predicted"/>
<evidence type="ECO:0000313" key="2">
    <source>
        <dbReference type="EMBL" id="MBC8559529.1"/>
    </source>
</evidence>
<dbReference type="RefSeq" id="WP_249294422.1">
    <property type="nucleotide sequence ID" value="NZ_JACRSV010000001.1"/>
</dbReference>
<feature type="domain" description="NADPH-dependent FMN reductase-like" evidence="1">
    <location>
        <begin position="1"/>
        <end position="123"/>
    </location>
</feature>
<gene>
    <name evidence="2" type="ORF">H8710_05515</name>
</gene>
<keyword evidence="3" id="KW-1185">Reference proteome</keyword>
<dbReference type="Pfam" id="PF03358">
    <property type="entry name" value="FMN_red"/>
    <property type="match status" value="1"/>
</dbReference>
<comment type="caution">
    <text evidence="2">The sequence shown here is derived from an EMBL/GenBank/DDBJ whole genome shotgun (WGS) entry which is preliminary data.</text>
</comment>
<dbReference type="SUPFAM" id="SSF52218">
    <property type="entry name" value="Flavoproteins"/>
    <property type="match status" value="1"/>
</dbReference>
<reference evidence="2" key="1">
    <citation type="submission" date="2020-08" db="EMBL/GenBank/DDBJ databases">
        <title>Genome public.</title>
        <authorList>
            <person name="Liu C."/>
            <person name="Sun Q."/>
        </authorList>
    </citation>
    <scope>NUCLEOTIDE SEQUENCE</scope>
    <source>
        <strain evidence="2">NSJ-33</strain>
    </source>
</reference>
<dbReference type="InterPro" id="IPR029039">
    <property type="entry name" value="Flavoprotein-like_sf"/>
</dbReference>
<sequence length="190" mass="22058">MKIAVLFASNRHGGKHEEIKQMLLSLPLPHGYDFIEMADCEITHCKQDCPGCVIKSEGRCLFGDDFEKIQKRLVSADMNMIVVPVYCPYPSKFTALMEKLLGSCYLTENKPLKNKPTSIFYYCSSKIVDDTGLKILWQKYLMDEGYSFSEPNYPFLNQRFDEELNKRFDRDITKYIRDFMLTAGNPNFVQ</sequence>